<evidence type="ECO:0000313" key="2">
    <source>
        <dbReference type="EMBL" id="EHI70217.1"/>
    </source>
</evidence>
<dbReference type="EMBL" id="AEUX02000005">
    <property type="protein sequence ID" value="EHI70217.1"/>
    <property type="molecule type" value="Genomic_DNA"/>
</dbReference>
<dbReference type="InterPro" id="IPR043739">
    <property type="entry name" value="DUF5684"/>
</dbReference>
<feature type="transmembrane region" description="Helical" evidence="1">
    <location>
        <begin position="97"/>
        <end position="118"/>
    </location>
</feature>
<organism evidence="2 3">
    <name type="scientific">Streptococcus ictaluri 707-05</name>
    <dbReference type="NCBI Taxonomy" id="764299"/>
    <lineage>
        <taxon>Bacteria</taxon>
        <taxon>Bacillati</taxon>
        <taxon>Bacillota</taxon>
        <taxon>Bacilli</taxon>
        <taxon>Lactobacillales</taxon>
        <taxon>Streptococcaceae</taxon>
        <taxon>Streptococcus</taxon>
    </lineage>
</organism>
<keyword evidence="1" id="KW-0812">Transmembrane</keyword>
<dbReference type="Proteomes" id="UP000003330">
    <property type="component" value="Unassembled WGS sequence"/>
</dbReference>
<protein>
    <submittedName>
        <fullName evidence="2">Uncharacterized protein</fullName>
    </submittedName>
</protein>
<accession>G5K1J1</accession>
<proteinExistence type="predicted"/>
<gene>
    <name evidence="2" type="ORF">STRIC_2249</name>
</gene>
<sequence>MNAEDSTFIVIALVYGVILFLFLISALLCVIANWRLFRRAGYKGWYSLVPIYAGFTKQKIAFGDENKWFYFIGWVLAAYYYYTRFAFARAFGGSKGFAVLSLFFPGITSLVLAFSASYQETDYHPVSHVLN</sequence>
<feature type="transmembrane region" description="Helical" evidence="1">
    <location>
        <begin position="68"/>
        <end position="85"/>
    </location>
</feature>
<dbReference type="Pfam" id="PF18936">
    <property type="entry name" value="DUF5684"/>
    <property type="match status" value="1"/>
</dbReference>
<evidence type="ECO:0000313" key="3">
    <source>
        <dbReference type="Proteomes" id="UP000003330"/>
    </source>
</evidence>
<keyword evidence="1" id="KW-0472">Membrane</keyword>
<dbReference type="STRING" id="764299.STRIC_2249"/>
<keyword evidence="1" id="KW-1133">Transmembrane helix</keyword>
<reference evidence="2 3" key="1">
    <citation type="journal article" date="2014" name="Int. J. Syst. Evol. Microbiol.">
        <title>Phylogenomics and the dynamic genome evolution of the genus Streptococcus.</title>
        <authorList>
            <consortium name="The Broad Institute Genome Sequencing Platform"/>
            <person name="Richards V.P."/>
            <person name="Palmer S.R."/>
            <person name="Pavinski Bitar P.D."/>
            <person name="Qin X."/>
            <person name="Weinstock G.M."/>
            <person name="Highlander S.K."/>
            <person name="Town C.D."/>
            <person name="Burne R.A."/>
            <person name="Stanhope M.J."/>
        </authorList>
    </citation>
    <scope>NUCLEOTIDE SEQUENCE [LARGE SCALE GENOMIC DNA]</scope>
    <source>
        <strain evidence="2 3">707-05</strain>
    </source>
</reference>
<dbReference type="AlphaFoldDB" id="G5K1J1"/>
<feature type="transmembrane region" description="Helical" evidence="1">
    <location>
        <begin position="6"/>
        <end position="32"/>
    </location>
</feature>
<name>G5K1J1_9STRE</name>
<evidence type="ECO:0000256" key="1">
    <source>
        <dbReference type="SAM" id="Phobius"/>
    </source>
</evidence>
<keyword evidence="3" id="KW-1185">Reference proteome</keyword>
<comment type="caution">
    <text evidence="2">The sequence shown here is derived from an EMBL/GenBank/DDBJ whole genome shotgun (WGS) entry which is preliminary data.</text>
</comment>
<dbReference type="RefSeq" id="WP_008088482.1">
    <property type="nucleotide sequence ID" value="NZ_AEUX02000005.1"/>
</dbReference>
<dbReference type="OrthoDB" id="2376202at2"/>